<dbReference type="VEuPathDB" id="CryptoDB:Cvel_5953"/>
<evidence type="ECO:0000313" key="1">
    <source>
        <dbReference type="EMBL" id="CEM40457.1"/>
    </source>
</evidence>
<reference evidence="1" key="1">
    <citation type="submission" date="2014-11" db="EMBL/GenBank/DDBJ databases">
        <authorList>
            <person name="Otto D Thomas"/>
            <person name="Naeem Raeece"/>
        </authorList>
    </citation>
    <scope>NUCLEOTIDE SEQUENCE</scope>
</reference>
<protein>
    <submittedName>
        <fullName evidence="1">Uncharacterized protein</fullName>
    </submittedName>
</protein>
<gene>
    <name evidence="1" type="ORF">Cvel_5953</name>
</gene>
<accession>A0A0G4H923</accession>
<name>A0A0G4H923_9ALVE</name>
<dbReference type="EMBL" id="CDMZ01002039">
    <property type="protein sequence ID" value="CEM40457.1"/>
    <property type="molecule type" value="Genomic_DNA"/>
</dbReference>
<sequence>MWWMCRLGEGRFVELLETNNNVRGGRGGTGEPRNTTCGSTVPWSAFAAELASVVPAGGSSRRRGSDFLTNFEREFENAQRELESVPEADVTMMASAPGMVSQTGGDCGGAMGGMALTEGGWHHVFSSHAPHMRAVGRAVGEDHADAPQQQVGDR</sequence>
<dbReference type="AlphaFoldDB" id="A0A0G4H923"/>
<organism evidence="1">
    <name type="scientific">Chromera velia CCMP2878</name>
    <dbReference type="NCBI Taxonomy" id="1169474"/>
    <lineage>
        <taxon>Eukaryota</taxon>
        <taxon>Sar</taxon>
        <taxon>Alveolata</taxon>
        <taxon>Colpodellida</taxon>
        <taxon>Chromeraceae</taxon>
        <taxon>Chromera</taxon>
    </lineage>
</organism>
<proteinExistence type="predicted"/>